<keyword evidence="6" id="KW-1185">Reference proteome</keyword>
<organism evidence="5 6">
    <name type="scientific">Phialemonium atrogriseum</name>
    <dbReference type="NCBI Taxonomy" id="1093897"/>
    <lineage>
        <taxon>Eukaryota</taxon>
        <taxon>Fungi</taxon>
        <taxon>Dikarya</taxon>
        <taxon>Ascomycota</taxon>
        <taxon>Pezizomycotina</taxon>
        <taxon>Sordariomycetes</taxon>
        <taxon>Sordariomycetidae</taxon>
        <taxon>Cephalothecales</taxon>
        <taxon>Cephalothecaceae</taxon>
        <taxon>Phialemonium</taxon>
    </lineage>
</organism>
<keyword evidence="3 4" id="KW-0460">Magnesium</keyword>
<evidence type="ECO:0000256" key="3">
    <source>
        <dbReference type="ARBA" id="ARBA00022842"/>
    </source>
</evidence>
<dbReference type="GO" id="GO:0046872">
    <property type="term" value="F:metal ion binding"/>
    <property type="evidence" value="ECO:0007669"/>
    <property type="project" value="UniProtKB-KW"/>
</dbReference>
<keyword evidence="4" id="KW-0456">Lyase</keyword>
<proteinExistence type="inferred from homology"/>
<dbReference type="GO" id="GO:0010333">
    <property type="term" value="F:terpene synthase activity"/>
    <property type="evidence" value="ECO:0007669"/>
    <property type="project" value="InterPro"/>
</dbReference>
<dbReference type="Pfam" id="PF19086">
    <property type="entry name" value="Terpene_syn_C_2"/>
    <property type="match status" value="1"/>
</dbReference>
<dbReference type="PANTHER" id="PTHR35201:SF4">
    <property type="entry name" value="BETA-PINACENE SYNTHASE-RELATED"/>
    <property type="match status" value="1"/>
</dbReference>
<evidence type="ECO:0000313" key="6">
    <source>
        <dbReference type="Proteomes" id="UP001244011"/>
    </source>
</evidence>
<comment type="caution">
    <text evidence="5">The sequence shown here is derived from an EMBL/GenBank/DDBJ whole genome shotgun (WGS) entry which is preliminary data.</text>
</comment>
<dbReference type="InterPro" id="IPR008949">
    <property type="entry name" value="Isoprenoid_synthase_dom_sf"/>
</dbReference>
<sequence length="392" mass="43739">MPLSATRQDLLVKLKGQCLEIPDLSSVFKHWPLDISPSLEEMRALVPSRIDSMTDCPRDRKILEGIDAGLFTASWWPFARLERADILSCLALWVCISSSTLLFRLTHMSNSFSSGMMVSSAASNPSGIILIGHNTCVETDAEVGPLAENFEAAQTFRETTIAYVKHCLKLSNSTEEVPSPLTKIVASFKAIGDAACEAYDLDHRKILFRELEAFVKGSEVEQIFRLSPELPTVEAYMDNRLKTSAVNIVLFFIEYAYDIQLPVDVLTDPDMRTIWDKTNFIVWTHNDLLSLKKEVAQQAIDSLVPLLYFKQGNMNLVVSQVIEMTEKAVRDFDLAEAALVKKVSHDDGMLADVKTYIDGCRRVCTGNLFWSLLAGRYEVSDIAVGGCVTTHL</sequence>
<evidence type="ECO:0000256" key="1">
    <source>
        <dbReference type="ARBA" id="ARBA00001946"/>
    </source>
</evidence>
<comment type="cofactor">
    <cofactor evidence="1 4">
        <name>Mg(2+)</name>
        <dbReference type="ChEBI" id="CHEBI:18420"/>
    </cofactor>
</comment>
<comment type="similarity">
    <text evidence="2 4">Belongs to the terpene synthase family.</text>
</comment>
<dbReference type="SUPFAM" id="SSF48576">
    <property type="entry name" value="Terpenoid synthases"/>
    <property type="match status" value="1"/>
</dbReference>
<evidence type="ECO:0000256" key="2">
    <source>
        <dbReference type="ARBA" id="ARBA00006333"/>
    </source>
</evidence>
<dbReference type="GeneID" id="85305587"/>
<dbReference type="InterPro" id="IPR034686">
    <property type="entry name" value="Terpene_cyclase-like_2"/>
</dbReference>
<dbReference type="GO" id="GO:0008299">
    <property type="term" value="P:isoprenoid biosynthetic process"/>
    <property type="evidence" value="ECO:0007669"/>
    <property type="project" value="UniProtKB-ARBA"/>
</dbReference>
<dbReference type="PANTHER" id="PTHR35201">
    <property type="entry name" value="TERPENE SYNTHASE"/>
    <property type="match status" value="1"/>
</dbReference>
<evidence type="ECO:0000256" key="4">
    <source>
        <dbReference type="RuleBase" id="RU366034"/>
    </source>
</evidence>
<dbReference type="RefSeq" id="XP_060281533.1">
    <property type="nucleotide sequence ID" value="XM_060422400.1"/>
</dbReference>
<keyword evidence="4" id="KW-0479">Metal-binding</keyword>
<dbReference type="AlphaFoldDB" id="A0AAJ0BVP2"/>
<dbReference type="EC" id="4.2.3.-" evidence="4"/>
<reference evidence="5" key="1">
    <citation type="submission" date="2023-06" db="EMBL/GenBank/DDBJ databases">
        <title>Genome-scale phylogeny and comparative genomics of the fungal order Sordariales.</title>
        <authorList>
            <consortium name="Lawrence Berkeley National Laboratory"/>
            <person name="Hensen N."/>
            <person name="Bonometti L."/>
            <person name="Westerberg I."/>
            <person name="Brannstrom I.O."/>
            <person name="Guillou S."/>
            <person name="Cros-Aarteil S."/>
            <person name="Calhoun S."/>
            <person name="Haridas S."/>
            <person name="Kuo A."/>
            <person name="Mondo S."/>
            <person name="Pangilinan J."/>
            <person name="Riley R."/>
            <person name="Labutti K."/>
            <person name="Andreopoulos B."/>
            <person name="Lipzen A."/>
            <person name="Chen C."/>
            <person name="Yanf M."/>
            <person name="Daum C."/>
            <person name="Ng V."/>
            <person name="Clum A."/>
            <person name="Steindorff A."/>
            <person name="Ohm R."/>
            <person name="Martin F."/>
            <person name="Silar P."/>
            <person name="Natvig D."/>
            <person name="Lalanne C."/>
            <person name="Gautier V."/>
            <person name="Ament-Velasquez S.L."/>
            <person name="Kruys A."/>
            <person name="Hutchinson M.I."/>
            <person name="Powell A.J."/>
            <person name="Barry K."/>
            <person name="Miller A.N."/>
            <person name="Grigoriev I.V."/>
            <person name="Debuchy R."/>
            <person name="Gladieux P."/>
            <person name="Thoren M.H."/>
            <person name="Johannesson H."/>
        </authorList>
    </citation>
    <scope>NUCLEOTIDE SEQUENCE</scope>
    <source>
        <strain evidence="5">8032-3</strain>
    </source>
</reference>
<evidence type="ECO:0000313" key="5">
    <source>
        <dbReference type="EMBL" id="KAK1765320.1"/>
    </source>
</evidence>
<gene>
    <name evidence="5" type="ORF">QBC33DRAFT_176339</name>
</gene>
<dbReference type="EMBL" id="MU839016">
    <property type="protein sequence ID" value="KAK1765320.1"/>
    <property type="molecule type" value="Genomic_DNA"/>
</dbReference>
<accession>A0AAJ0BVP2</accession>
<protein>
    <recommendedName>
        <fullName evidence="4">Terpene synthase</fullName>
        <ecNumber evidence="4">4.2.3.-</ecNumber>
    </recommendedName>
</protein>
<name>A0AAJ0BVP2_9PEZI</name>
<dbReference type="Proteomes" id="UP001244011">
    <property type="component" value="Unassembled WGS sequence"/>
</dbReference>
<dbReference type="Gene3D" id="1.10.600.10">
    <property type="entry name" value="Farnesyl Diphosphate Synthase"/>
    <property type="match status" value="1"/>
</dbReference>